<comment type="subcellular location">
    <subcellularLocation>
        <location evidence="1">Membrane</location>
        <topology evidence="1">Multi-pass membrane protein</topology>
    </subcellularLocation>
</comment>
<evidence type="ECO:0000256" key="3">
    <source>
        <dbReference type="ARBA" id="ARBA00022989"/>
    </source>
</evidence>
<feature type="transmembrane region" description="Helical" evidence="6">
    <location>
        <begin position="69"/>
        <end position="90"/>
    </location>
</feature>
<dbReference type="Pfam" id="PF00002">
    <property type="entry name" value="7tm_2"/>
    <property type="match status" value="1"/>
</dbReference>
<keyword evidence="3 6" id="KW-1133">Transmembrane helix</keyword>
<feature type="region of interest" description="Disordered" evidence="5">
    <location>
        <begin position="455"/>
        <end position="560"/>
    </location>
</feature>
<protein>
    <recommendedName>
        <fullName evidence="7">G-protein coupled receptors family 2 profile 2 domain-containing protein</fullName>
    </recommendedName>
</protein>
<keyword evidence="4 6" id="KW-0472">Membrane</keyword>
<feature type="transmembrane region" description="Helical" evidence="6">
    <location>
        <begin position="360"/>
        <end position="384"/>
    </location>
</feature>
<keyword evidence="9" id="KW-1185">Reference proteome</keyword>
<feature type="transmembrane region" description="Helical" evidence="6">
    <location>
        <begin position="97"/>
        <end position="119"/>
    </location>
</feature>
<dbReference type="Gene3D" id="1.20.1070.10">
    <property type="entry name" value="Rhodopsin 7-helix transmembrane proteins"/>
    <property type="match status" value="1"/>
</dbReference>
<comment type="caution">
    <text evidence="8">The sequence shown here is derived from an EMBL/GenBank/DDBJ whole genome shotgun (WGS) entry which is preliminary data.</text>
</comment>
<dbReference type="GO" id="GO:0007166">
    <property type="term" value="P:cell surface receptor signaling pathway"/>
    <property type="evidence" value="ECO:0007669"/>
    <property type="project" value="InterPro"/>
</dbReference>
<dbReference type="InterPro" id="IPR053247">
    <property type="entry name" value="GPCR_GPR1/git3-like"/>
</dbReference>
<evidence type="ECO:0000313" key="9">
    <source>
        <dbReference type="Proteomes" id="UP000033483"/>
    </source>
</evidence>
<dbReference type="InterPro" id="IPR017981">
    <property type="entry name" value="GPCR_2-like_7TM"/>
</dbReference>
<feature type="transmembrane region" description="Helical" evidence="6">
    <location>
        <begin position="222"/>
        <end position="245"/>
    </location>
</feature>
<feature type="domain" description="G-protein coupled receptors family 2 profile 2" evidence="7">
    <location>
        <begin position="60"/>
        <end position="224"/>
    </location>
</feature>
<evidence type="ECO:0000256" key="6">
    <source>
        <dbReference type="SAM" id="Phobius"/>
    </source>
</evidence>
<feature type="transmembrane region" description="Helical" evidence="6">
    <location>
        <begin position="292"/>
        <end position="314"/>
    </location>
</feature>
<dbReference type="AlphaFoldDB" id="A0A0F4ZGE0"/>
<dbReference type="Proteomes" id="UP000033483">
    <property type="component" value="Unassembled WGS sequence"/>
</dbReference>
<dbReference type="EMBL" id="LAEV01000948">
    <property type="protein sequence ID" value="KKA29166.1"/>
    <property type="molecule type" value="Genomic_DNA"/>
</dbReference>
<dbReference type="InterPro" id="IPR000832">
    <property type="entry name" value="GPCR_2_secretin-like"/>
</dbReference>
<dbReference type="GO" id="GO:0016020">
    <property type="term" value="C:membrane"/>
    <property type="evidence" value="ECO:0007669"/>
    <property type="project" value="UniProtKB-SubCell"/>
</dbReference>
<feature type="region of interest" description="Disordered" evidence="5">
    <location>
        <begin position="423"/>
        <end position="442"/>
    </location>
</feature>
<evidence type="ECO:0000256" key="2">
    <source>
        <dbReference type="ARBA" id="ARBA00022692"/>
    </source>
</evidence>
<evidence type="ECO:0000256" key="4">
    <source>
        <dbReference type="ARBA" id="ARBA00023136"/>
    </source>
</evidence>
<sequence length="560" mass="61127">MASFVEQLRGGCPVPFYNQDSFSTTDGFIDGRVCQAMANLGNITCCLPCPLVDWVYPDSFDTMASAADWASVVGTICCIFLLASWLFLPVEKTHRHYLSICLTVAVAIMNMGFVVPLAANPEQCINPITPNDMSTSSVCAASGTLIMLGGFAGMMWVFLRALSLHLQICWQVVVGRNFMWFAQATGWIIPIIIVSVALNFSGVSFRFGQTCHVNHDNSLADFWIPMLVFSGLTVFLQGATFVYCIKVYLESLADSSTTTEGSGLPTYSNNTQMTISPRQAYRRVKRVIQLQWRGITIVLIILMDVIFFSVVFVFQDRTMEAARLHPDKATEWITCIVEAGGDKSACTNKTSDLVVAQPTLVAVLMLLSINGVWLLLFLGTWNMASGWVELVMKTLGFKQDPTEFVSKDAALKTKSYELLSRETTTGMGQPTRPAPTRVNPVNSSRGAFIAVDTKSPISPFTDTSSPGGQFNGKMPSPYVDSPISPADMRRSDALAASPSVEDGRRTPDYFGTTARYHAPSGSFSSPNAPRSPPPAWSPESGAARSPRHEGDLNPLGMNRI</sequence>
<proteinExistence type="predicted"/>
<accession>A0A0F4ZGE0</accession>
<evidence type="ECO:0000259" key="7">
    <source>
        <dbReference type="PROSITE" id="PS50261"/>
    </source>
</evidence>
<dbReference type="PANTHER" id="PTHR42058:SF1">
    <property type="entry name" value="G-PROTEIN COUPLED RECEPTORS FAMILY 2 PROFILE 2 DOMAIN-CONTAINING PROTEIN"/>
    <property type="match status" value="1"/>
</dbReference>
<dbReference type="OrthoDB" id="26203at2759"/>
<feature type="compositionally biased region" description="Polar residues" evidence="5">
    <location>
        <begin position="455"/>
        <end position="468"/>
    </location>
</feature>
<feature type="transmembrane region" description="Helical" evidence="6">
    <location>
        <begin position="180"/>
        <end position="202"/>
    </location>
</feature>
<keyword evidence="2 6" id="KW-0812">Transmembrane</keyword>
<reference evidence="8 9" key="1">
    <citation type="submission" date="2015-03" db="EMBL/GenBank/DDBJ databases">
        <authorList>
            <person name="Radwan O."/>
            <person name="Al-Naeli F.A."/>
            <person name="Rendon G.A."/>
            <person name="Fields C."/>
        </authorList>
    </citation>
    <scope>NUCLEOTIDE SEQUENCE [LARGE SCALE GENOMIC DNA]</scope>
    <source>
        <strain evidence="8">CR-DP1</strain>
    </source>
</reference>
<gene>
    <name evidence="8" type="ORF">TD95_003705</name>
</gene>
<name>A0A0F4ZGE0_9PEZI</name>
<evidence type="ECO:0000313" key="8">
    <source>
        <dbReference type="EMBL" id="KKA29166.1"/>
    </source>
</evidence>
<evidence type="ECO:0000256" key="1">
    <source>
        <dbReference type="ARBA" id="ARBA00004141"/>
    </source>
</evidence>
<dbReference type="PROSITE" id="PS50261">
    <property type="entry name" value="G_PROTEIN_RECEP_F2_4"/>
    <property type="match status" value="1"/>
</dbReference>
<organism evidence="8 9">
    <name type="scientific">Thielaviopsis punctulata</name>
    <dbReference type="NCBI Taxonomy" id="72032"/>
    <lineage>
        <taxon>Eukaryota</taxon>
        <taxon>Fungi</taxon>
        <taxon>Dikarya</taxon>
        <taxon>Ascomycota</taxon>
        <taxon>Pezizomycotina</taxon>
        <taxon>Sordariomycetes</taxon>
        <taxon>Hypocreomycetidae</taxon>
        <taxon>Microascales</taxon>
        <taxon>Ceratocystidaceae</taxon>
        <taxon>Thielaviopsis</taxon>
    </lineage>
</organism>
<feature type="transmembrane region" description="Helical" evidence="6">
    <location>
        <begin position="139"/>
        <end position="159"/>
    </location>
</feature>
<dbReference type="GO" id="GO:0004930">
    <property type="term" value="F:G protein-coupled receptor activity"/>
    <property type="evidence" value="ECO:0007669"/>
    <property type="project" value="InterPro"/>
</dbReference>
<evidence type="ECO:0000256" key="5">
    <source>
        <dbReference type="SAM" id="MobiDB-lite"/>
    </source>
</evidence>
<dbReference type="PANTHER" id="PTHR42058">
    <property type="entry name" value="G_PROTEIN_RECEP_F2_4 DOMAIN-CONTAINING PROTEIN"/>
    <property type="match status" value="1"/>
</dbReference>